<evidence type="ECO:0000313" key="2">
    <source>
        <dbReference type="EMBL" id="POY72300.1"/>
    </source>
</evidence>
<feature type="compositionally biased region" description="Low complexity" evidence="1">
    <location>
        <begin position="444"/>
        <end position="458"/>
    </location>
</feature>
<feature type="compositionally biased region" description="Acidic residues" evidence="1">
    <location>
        <begin position="120"/>
        <end position="133"/>
    </location>
</feature>
<dbReference type="AlphaFoldDB" id="A0A2S5B691"/>
<feature type="compositionally biased region" description="Polar residues" evidence="1">
    <location>
        <begin position="38"/>
        <end position="47"/>
    </location>
</feature>
<evidence type="ECO:0000256" key="1">
    <source>
        <dbReference type="SAM" id="MobiDB-lite"/>
    </source>
</evidence>
<feature type="compositionally biased region" description="Polar residues" evidence="1">
    <location>
        <begin position="262"/>
        <end position="271"/>
    </location>
</feature>
<dbReference type="EMBL" id="PJQD01000050">
    <property type="protein sequence ID" value="POY72300.1"/>
    <property type="molecule type" value="Genomic_DNA"/>
</dbReference>
<comment type="caution">
    <text evidence="2">The sequence shown here is derived from an EMBL/GenBank/DDBJ whole genome shotgun (WGS) entry which is preliminary data.</text>
</comment>
<dbReference type="OrthoDB" id="2529140at2759"/>
<feature type="region of interest" description="Disordered" evidence="1">
    <location>
        <begin position="173"/>
        <end position="277"/>
    </location>
</feature>
<feature type="region of interest" description="Disordered" evidence="1">
    <location>
        <begin position="1"/>
        <end position="134"/>
    </location>
</feature>
<sequence length="531" mass="57066">MASATAGPSSPRTSASSPTRTTAASPPRPTGASPTRTQHGASRTVQMYDSPLREGDSFASYGSAGRETDVDSSPKRGGDGDLGEIQTVTYTKRRSASDRKGKGRAVESTYRPDDIRIPVEADEVTQDEEDEEAEAKRIEANLARWAKADSERRATLRRSSRLIQTTVVAPPPIPGASDLIRKTSTLLRTASQRRRTSGGAGRRTATGLTEEELELAAAGQIPLRNSHGPGVASDEPDAGPSSPTLASRREQRKLSLRLDSNVDLTSPTDPSLRSAGTARSDLALSQIDEELNGPDPFSPVVQQTLRQARGGSVFIENLPPLPQTPSAIEVSQNPFATPQTSPDKASTRDRRLTGGMAPLYPVPSASSSSSFAPRQSENPFIDVVVTSPSPAKYPASRTGSVPRSRPASTSQQSLVSMYPPPLSPSNAHEYPYGEQASMAYGYRPSSPAYSSSSNPASPLQGNGPRRRRSYEPRIDMAPTSRSGTRDRPDRSQDAETGWLSWLMCGCLRPENDDDGLEREVIEQRGRTNPNE</sequence>
<feature type="compositionally biased region" description="Low complexity" evidence="1">
    <location>
        <begin position="1"/>
        <end position="37"/>
    </location>
</feature>
<feature type="compositionally biased region" description="Basic and acidic residues" evidence="1">
    <location>
        <begin position="66"/>
        <end position="79"/>
    </location>
</feature>
<gene>
    <name evidence="2" type="ORF">BMF94_4602</name>
</gene>
<keyword evidence="3" id="KW-1185">Reference proteome</keyword>
<name>A0A2S5B691_9BASI</name>
<reference evidence="2 3" key="1">
    <citation type="journal article" date="2018" name="Front. Microbiol.">
        <title>Prospects for Fungal Bioremediation of Acidic Radioactive Waste Sites: Characterization and Genome Sequence of Rhodotorula taiwanensis MD1149.</title>
        <authorList>
            <person name="Tkavc R."/>
            <person name="Matrosova V.Y."/>
            <person name="Grichenko O.E."/>
            <person name="Gostincar C."/>
            <person name="Volpe R.P."/>
            <person name="Klimenkova P."/>
            <person name="Gaidamakova E.K."/>
            <person name="Zhou C.E."/>
            <person name="Stewart B.J."/>
            <person name="Lyman M.G."/>
            <person name="Malfatti S.A."/>
            <person name="Rubinfeld B."/>
            <person name="Courtot M."/>
            <person name="Singh J."/>
            <person name="Dalgard C.L."/>
            <person name="Hamilton T."/>
            <person name="Frey K.G."/>
            <person name="Gunde-Cimerman N."/>
            <person name="Dugan L."/>
            <person name="Daly M.J."/>
        </authorList>
    </citation>
    <scope>NUCLEOTIDE SEQUENCE [LARGE SCALE GENOMIC DNA]</scope>
    <source>
        <strain evidence="2 3">MD1149</strain>
    </source>
</reference>
<dbReference type="Proteomes" id="UP000237144">
    <property type="component" value="Unassembled WGS sequence"/>
</dbReference>
<organism evidence="2 3">
    <name type="scientific">Rhodotorula taiwanensis</name>
    <dbReference type="NCBI Taxonomy" id="741276"/>
    <lineage>
        <taxon>Eukaryota</taxon>
        <taxon>Fungi</taxon>
        <taxon>Dikarya</taxon>
        <taxon>Basidiomycota</taxon>
        <taxon>Pucciniomycotina</taxon>
        <taxon>Microbotryomycetes</taxon>
        <taxon>Sporidiobolales</taxon>
        <taxon>Sporidiobolaceae</taxon>
        <taxon>Rhodotorula</taxon>
    </lineage>
</organism>
<accession>A0A2S5B691</accession>
<evidence type="ECO:0000313" key="3">
    <source>
        <dbReference type="Proteomes" id="UP000237144"/>
    </source>
</evidence>
<feature type="compositionally biased region" description="Polar residues" evidence="1">
    <location>
        <begin position="397"/>
        <end position="415"/>
    </location>
</feature>
<protein>
    <submittedName>
        <fullName evidence="2">Uncharacterized protein</fullName>
    </submittedName>
</protein>
<feature type="region of interest" description="Disordered" evidence="1">
    <location>
        <begin position="386"/>
        <end position="430"/>
    </location>
</feature>
<feature type="compositionally biased region" description="Basic and acidic residues" evidence="1">
    <location>
        <begin position="110"/>
        <end position="119"/>
    </location>
</feature>
<proteinExistence type="predicted"/>
<feature type="region of interest" description="Disordered" evidence="1">
    <location>
        <begin position="443"/>
        <end position="494"/>
    </location>
</feature>
<feature type="compositionally biased region" description="Basic and acidic residues" evidence="1">
    <location>
        <begin position="483"/>
        <end position="493"/>
    </location>
</feature>
<feature type="region of interest" description="Disordered" evidence="1">
    <location>
        <begin position="510"/>
        <end position="531"/>
    </location>
</feature>